<accession>A0ABV4AEC9</accession>
<dbReference type="RefSeq" id="WP_369454446.1">
    <property type="nucleotide sequence ID" value="NZ_JBGCUO010000001.1"/>
</dbReference>
<evidence type="ECO:0000313" key="2">
    <source>
        <dbReference type="Proteomes" id="UP001562065"/>
    </source>
</evidence>
<gene>
    <name evidence="1" type="ORF">AB5I84_03450</name>
</gene>
<protein>
    <recommendedName>
        <fullName evidence="3">DUF4034 domain-containing protein</fullName>
    </recommendedName>
</protein>
<keyword evidence="2" id="KW-1185">Reference proteome</keyword>
<organism evidence="1 2">
    <name type="scientific">Isoalcanivorax beigongshangi</name>
    <dbReference type="NCBI Taxonomy" id="3238810"/>
    <lineage>
        <taxon>Bacteria</taxon>
        <taxon>Pseudomonadati</taxon>
        <taxon>Pseudomonadota</taxon>
        <taxon>Gammaproteobacteria</taxon>
        <taxon>Oceanospirillales</taxon>
        <taxon>Alcanivoracaceae</taxon>
        <taxon>Isoalcanivorax</taxon>
    </lineage>
</organism>
<sequence length="339" mass="36848">MRFSVPSLSLLTALAATLVLSGCAALYPPLGWTLGAYAKGEVVPYVLDENDANVSACGTGNGLTQLMASFGRVVKSPDYVLFYTDLLTGLCAEEQAYEADLRHWRARQQGQSVIARDELLQAQRWHALAAERRMKAVGALTRRYGELDERYCPRLRTRDDELTYMVGLVTVLQAVRSDLLSGAQVGVPRDLAMQAMRSSTCLDNEKWWGVPQAIRATVWSFVPGSAPDGADIWQAYRQAGAVAARHGATLPLTLFALGAGNQGRDNELREALRQAAAIRAAEVAPPEPYALVDFISRGQLLYLSDQIWIEQTGARTPAGALGTFPGESRRPAANIQGLL</sequence>
<dbReference type="PROSITE" id="PS51257">
    <property type="entry name" value="PROKAR_LIPOPROTEIN"/>
    <property type="match status" value="1"/>
</dbReference>
<name>A0ABV4AEC9_9GAMM</name>
<comment type="caution">
    <text evidence="1">The sequence shown here is derived from an EMBL/GenBank/DDBJ whole genome shotgun (WGS) entry which is preliminary data.</text>
</comment>
<reference evidence="1 2" key="1">
    <citation type="submission" date="2024-07" db="EMBL/GenBank/DDBJ databases">
        <authorList>
            <person name="Ren Q."/>
        </authorList>
    </citation>
    <scope>NUCLEOTIDE SEQUENCE [LARGE SCALE GENOMIC DNA]</scope>
    <source>
        <strain evidence="1 2">REN37</strain>
    </source>
</reference>
<dbReference type="EMBL" id="JBGCUO010000001">
    <property type="protein sequence ID" value="MEY1661199.1"/>
    <property type="molecule type" value="Genomic_DNA"/>
</dbReference>
<evidence type="ECO:0008006" key="3">
    <source>
        <dbReference type="Google" id="ProtNLM"/>
    </source>
</evidence>
<dbReference type="Proteomes" id="UP001562065">
    <property type="component" value="Unassembled WGS sequence"/>
</dbReference>
<evidence type="ECO:0000313" key="1">
    <source>
        <dbReference type="EMBL" id="MEY1661199.1"/>
    </source>
</evidence>
<proteinExistence type="predicted"/>